<evidence type="ECO:0000256" key="2">
    <source>
        <dbReference type="SAM" id="MobiDB-lite"/>
    </source>
</evidence>
<evidence type="ECO:0000259" key="3">
    <source>
        <dbReference type="PROSITE" id="PS01033"/>
    </source>
</evidence>
<organism evidence="4">
    <name type="scientific">Ascaris suum</name>
    <name type="common">Pig roundworm</name>
    <name type="synonym">Ascaris lumbricoides</name>
    <dbReference type="NCBI Taxonomy" id="6253"/>
    <lineage>
        <taxon>Eukaryota</taxon>
        <taxon>Metazoa</taxon>
        <taxon>Ecdysozoa</taxon>
        <taxon>Nematoda</taxon>
        <taxon>Chromadorea</taxon>
        <taxon>Rhabditida</taxon>
        <taxon>Spirurina</taxon>
        <taxon>Ascaridomorpha</taxon>
        <taxon>Ascaridoidea</taxon>
        <taxon>Ascarididae</taxon>
        <taxon>Ascaris</taxon>
    </lineage>
</organism>
<dbReference type="InterPro" id="IPR044399">
    <property type="entry name" value="Mb-like_M"/>
</dbReference>
<evidence type="ECO:0000313" key="4">
    <source>
        <dbReference type="EMBL" id="ADY47909.1"/>
    </source>
</evidence>
<comment type="similarity">
    <text evidence="1">Belongs to the globin family.</text>
</comment>
<dbReference type="GO" id="GO:0019825">
    <property type="term" value="F:oxygen binding"/>
    <property type="evidence" value="ECO:0007669"/>
    <property type="project" value="InterPro"/>
</dbReference>
<sequence>MSRKVRRFLSFRLLPPESRQITADRSPSMKARADRRRSKSLCGQQMKNECQSVANSLHASQNITTSGRRSSNALVPPLTRLRIQQCFKAARPPIGQQILKRACILRSEMRLFLAHLPDDMVDELAIDLYTFISNCVENIDDPDRVNALARAFGEQHAALCSLGFRPDYFAPIADAAIAECVRLDGGAHKRCETLLAWSQLIAAMFTGVRDGYYARVRMQRRTSLPQQQRLMLNQQISFERKN</sequence>
<dbReference type="GO" id="GO:0005344">
    <property type="term" value="F:oxygen carrier activity"/>
    <property type="evidence" value="ECO:0007669"/>
    <property type="project" value="UniProtKB-KW"/>
</dbReference>
<dbReference type="GO" id="GO:0020037">
    <property type="term" value="F:heme binding"/>
    <property type="evidence" value="ECO:0007669"/>
    <property type="project" value="InterPro"/>
</dbReference>
<dbReference type="PROSITE" id="PS01033">
    <property type="entry name" value="GLOBIN"/>
    <property type="match status" value="1"/>
</dbReference>
<dbReference type="InterPro" id="IPR012292">
    <property type="entry name" value="Globin/Proto"/>
</dbReference>
<dbReference type="InterPro" id="IPR000971">
    <property type="entry name" value="Globin"/>
</dbReference>
<name>F1LCQ5_ASCSU</name>
<keyword evidence="1" id="KW-0349">Heme</keyword>
<accession>F1LCQ5</accession>
<keyword evidence="1" id="KW-0813">Transport</keyword>
<keyword evidence="1" id="KW-0479">Metal-binding</keyword>
<dbReference type="EMBL" id="JI177878">
    <property type="protein sequence ID" value="ADY47909.1"/>
    <property type="molecule type" value="mRNA"/>
</dbReference>
<feature type="domain" description="Globin" evidence="3">
    <location>
        <begin position="74"/>
        <end position="213"/>
    </location>
</feature>
<dbReference type="AlphaFoldDB" id="F1LCQ5"/>
<dbReference type="Pfam" id="PF00042">
    <property type="entry name" value="Globin"/>
    <property type="match status" value="1"/>
</dbReference>
<evidence type="ECO:0000256" key="1">
    <source>
        <dbReference type="RuleBase" id="RU000356"/>
    </source>
</evidence>
<dbReference type="InterPro" id="IPR009050">
    <property type="entry name" value="Globin-like_sf"/>
</dbReference>
<dbReference type="Gene3D" id="1.10.490.10">
    <property type="entry name" value="Globins"/>
    <property type="match status" value="1"/>
</dbReference>
<reference evidence="4" key="1">
    <citation type="journal article" date="2011" name="Genome Res.">
        <title>Deep small RNA sequencing from the nematode Ascaris reveals conservation, functional diversification, and novel developmental profiles.</title>
        <authorList>
            <person name="Wang J."/>
            <person name="Czech B."/>
            <person name="Crunk A."/>
            <person name="Wallace A."/>
            <person name="Mitreva M."/>
            <person name="Hannon G.J."/>
            <person name="Davis R.E."/>
        </authorList>
    </citation>
    <scope>NUCLEOTIDE SEQUENCE</scope>
</reference>
<dbReference type="CDD" id="cd01040">
    <property type="entry name" value="Mb-like"/>
    <property type="match status" value="1"/>
</dbReference>
<feature type="region of interest" description="Disordered" evidence="2">
    <location>
        <begin position="19"/>
        <end position="42"/>
    </location>
</feature>
<proteinExistence type="evidence at transcript level"/>
<protein>
    <recommendedName>
        <fullName evidence="3">Globin domain-containing protein</fullName>
    </recommendedName>
</protein>
<dbReference type="SUPFAM" id="SSF46458">
    <property type="entry name" value="Globin-like"/>
    <property type="match status" value="1"/>
</dbReference>
<keyword evidence="1" id="KW-0408">Iron</keyword>
<keyword evidence="1" id="KW-0561">Oxygen transport</keyword>